<evidence type="ECO:0000313" key="5">
    <source>
        <dbReference type="EMBL" id="RKT53392.1"/>
    </source>
</evidence>
<evidence type="ECO:0000256" key="4">
    <source>
        <dbReference type="ARBA" id="ARBA00022764"/>
    </source>
</evidence>
<keyword evidence="2" id="KW-0813">Transport</keyword>
<reference evidence="5 6" key="1">
    <citation type="submission" date="2018-10" db="EMBL/GenBank/DDBJ databases">
        <title>Sequencing the genomes of 1000 actinobacteria strains.</title>
        <authorList>
            <person name="Klenk H.-P."/>
        </authorList>
    </citation>
    <scope>NUCLEOTIDE SEQUENCE [LARGE SCALE GENOMIC DNA]</scope>
    <source>
        <strain evidence="5 6">DSM 43800</strain>
    </source>
</reference>
<keyword evidence="6" id="KW-1185">Reference proteome</keyword>
<sequence>MTTVFPKVPGIPKVRGVRALPAVGLLLLTTACGGTAGGGTADDRTVTVYTVDGLAGWYGKRAAEFEARTGIAVRLVESGSGEVVTRAERERANPQADVLVTLPPFIQRAEAAGLLAEYAPAGADRVAERTGRYTAIVDNYLGFIRNPKLAVPAPTTWQDLLDPRFQGKLQYSTPGQAGDGTAVLLQLKHVYGDQGALDYLARLEKNNVGPSSSTGKLQPKVSKGEILVANGDLQMNLTSIRDDKSEFEVFFPADERGVRSTFAIPYSAGLATGAPHADNGRKFLDFLLSPEVQRTVATDAMGLPTRSDVPAEGPIAELLAGVEVWQPDWTAVVATLDADLAAYAKAVGR</sequence>
<evidence type="ECO:0000256" key="3">
    <source>
        <dbReference type="ARBA" id="ARBA00022729"/>
    </source>
</evidence>
<gene>
    <name evidence="5" type="ORF">C8E97_1952</name>
</gene>
<dbReference type="GO" id="GO:0015888">
    <property type="term" value="P:thiamine transport"/>
    <property type="evidence" value="ECO:0007669"/>
    <property type="project" value="TreeGrafter"/>
</dbReference>
<accession>A0A495VVK4</accession>
<dbReference type="PROSITE" id="PS51257">
    <property type="entry name" value="PROKAR_LIPOPROTEIN"/>
    <property type="match status" value="1"/>
</dbReference>
<name>A0A495VVK4_9PSEU</name>
<dbReference type="GO" id="GO:0030976">
    <property type="term" value="F:thiamine pyrophosphate binding"/>
    <property type="evidence" value="ECO:0007669"/>
    <property type="project" value="TreeGrafter"/>
</dbReference>
<keyword evidence="3" id="KW-0732">Signal</keyword>
<protein>
    <submittedName>
        <fullName evidence="5">2-aminoethylphosphonate ABC transporter binding protein</fullName>
    </submittedName>
</protein>
<comment type="caution">
    <text evidence="5">The sequence shown here is derived from an EMBL/GenBank/DDBJ whole genome shotgun (WGS) entry which is preliminary data.</text>
</comment>
<dbReference type="Pfam" id="PF13531">
    <property type="entry name" value="SBP_bac_11"/>
    <property type="match status" value="1"/>
</dbReference>
<dbReference type="GO" id="GO:0030288">
    <property type="term" value="C:outer membrane-bounded periplasmic space"/>
    <property type="evidence" value="ECO:0007669"/>
    <property type="project" value="TreeGrafter"/>
</dbReference>
<dbReference type="SUPFAM" id="SSF53850">
    <property type="entry name" value="Periplasmic binding protein-like II"/>
    <property type="match status" value="1"/>
</dbReference>
<organism evidence="5 6">
    <name type="scientific">Saccharothrix australiensis</name>
    <dbReference type="NCBI Taxonomy" id="2072"/>
    <lineage>
        <taxon>Bacteria</taxon>
        <taxon>Bacillati</taxon>
        <taxon>Actinomycetota</taxon>
        <taxon>Actinomycetes</taxon>
        <taxon>Pseudonocardiales</taxon>
        <taxon>Pseudonocardiaceae</taxon>
        <taxon>Saccharothrix</taxon>
    </lineage>
</organism>
<proteinExistence type="predicted"/>
<dbReference type="Gene3D" id="3.40.190.10">
    <property type="entry name" value="Periplasmic binding protein-like II"/>
    <property type="match status" value="2"/>
</dbReference>
<keyword evidence="4" id="KW-0574">Periplasm</keyword>
<dbReference type="GO" id="GO:0030975">
    <property type="term" value="F:thiamine binding"/>
    <property type="evidence" value="ECO:0007669"/>
    <property type="project" value="TreeGrafter"/>
</dbReference>
<dbReference type="PANTHER" id="PTHR30006">
    <property type="entry name" value="THIAMINE-BINDING PERIPLASMIC PROTEIN-RELATED"/>
    <property type="match status" value="1"/>
</dbReference>
<evidence type="ECO:0000256" key="2">
    <source>
        <dbReference type="ARBA" id="ARBA00022448"/>
    </source>
</evidence>
<dbReference type="RefSeq" id="WP_246018776.1">
    <property type="nucleotide sequence ID" value="NZ_RBXO01000001.1"/>
</dbReference>
<dbReference type="NCBIfam" id="NF011620">
    <property type="entry name" value="PRK15046.1"/>
    <property type="match status" value="1"/>
</dbReference>
<evidence type="ECO:0000256" key="1">
    <source>
        <dbReference type="ARBA" id="ARBA00004418"/>
    </source>
</evidence>
<dbReference type="AlphaFoldDB" id="A0A495VVK4"/>
<dbReference type="Proteomes" id="UP000282084">
    <property type="component" value="Unassembled WGS sequence"/>
</dbReference>
<evidence type="ECO:0000313" key="6">
    <source>
        <dbReference type="Proteomes" id="UP000282084"/>
    </source>
</evidence>
<comment type="subcellular location">
    <subcellularLocation>
        <location evidence="1">Periplasm</location>
    </subcellularLocation>
</comment>
<dbReference type="PANTHER" id="PTHR30006:SF3">
    <property type="entry name" value="THIAMINE-BINDING PERIPLASMIC PROTEIN"/>
    <property type="match status" value="1"/>
</dbReference>
<dbReference type="EMBL" id="RBXO01000001">
    <property type="protein sequence ID" value="RKT53392.1"/>
    <property type="molecule type" value="Genomic_DNA"/>
</dbReference>